<dbReference type="STRING" id="51031.W2TBE0"/>
<evidence type="ECO:0000256" key="3">
    <source>
        <dbReference type="ARBA" id="ARBA00038344"/>
    </source>
</evidence>
<dbReference type="Proteomes" id="UP000053676">
    <property type="component" value="Unassembled WGS sequence"/>
</dbReference>
<sequence>MRLDTMIMKKFCLDVFATGGRDGQIRLWDSRTSTFQKQGQQLKKPVNIYRNAHVIKDFRTPPKRKSTPLRLSNRLEKVEPPSVTSLVYANEYMLISASSNAKSGLKIWDTRKIAVKEEGHALSVLEVPINKDAGMRLESLYFNVQASPVSDHILCGSKNQQAVLWDLQDLHNFSDEHMSSAKQGRAAFPMFTLNGHDSEVCCVSWSRAGKYIASMDDEHLRIWSADTVKSRNKEKEPNSNLEGMIPYQLKESEKTMLLMNRMSIAQCRPDTSAPVSNTPSRKRKEPFASPIKRLKTPTKSPNSKIMK</sequence>
<evidence type="ECO:0000256" key="1">
    <source>
        <dbReference type="ARBA" id="ARBA00004906"/>
    </source>
</evidence>
<feature type="repeat" description="WD" evidence="4">
    <location>
        <begin position="16"/>
        <end position="38"/>
    </location>
</feature>
<dbReference type="GO" id="GO:0043161">
    <property type="term" value="P:proteasome-mediated ubiquitin-dependent protein catabolic process"/>
    <property type="evidence" value="ECO:0007669"/>
    <property type="project" value="TreeGrafter"/>
</dbReference>
<dbReference type="InterPro" id="IPR001680">
    <property type="entry name" value="WD40_rpt"/>
</dbReference>
<dbReference type="SUPFAM" id="SSF50978">
    <property type="entry name" value="WD40 repeat-like"/>
    <property type="match status" value="1"/>
</dbReference>
<evidence type="ECO:0000256" key="5">
    <source>
        <dbReference type="SAM" id="MobiDB-lite"/>
    </source>
</evidence>
<evidence type="ECO:0000313" key="6">
    <source>
        <dbReference type="EMBL" id="ETN79173.1"/>
    </source>
</evidence>
<gene>
    <name evidence="6" type="ORF">NECAME_09938</name>
</gene>
<dbReference type="InterPro" id="IPR051865">
    <property type="entry name" value="WD-repeat_CDT2_adapter"/>
</dbReference>
<comment type="pathway">
    <text evidence="1">Protein modification; protein ubiquitination.</text>
</comment>
<evidence type="ECO:0000313" key="7">
    <source>
        <dbReference type="Proteomes" id="UP000053676"/>
    </source>
</evidence>
<organism evidence="6 7">
    <name type="scientific">Necator americanus</name>
    <name type="common">Human hookworm</name>
    <dbReference type="NCBI Taxonomy" id="51031"/>
    <lineage>
        <taxon>Eukaryota</taxon>
        <taxon>Metazoa</taxon>
        <taxon>Ecdysozoa</taxon>
        <taxon>Nematoda</taxon>
        <taxon>Chromadorea</taxon>
        <taxon>Rhabditida</taxon>
        <taxon>Rhabditina</taxon>
        <taxon>Rhabditomorpha</taxon>
        <taxon>Strongyloidea</taxon>
        <taxon>Ancylostomatidae</taxon>
        <taxon>Bunostominae</taxon>
        <taxon>Necator</taxon>
    </lineage>
</organism>
<dbReference type="Pfam" id="PF00400">
    <property type="entry name" value="WD40"/>
    <property type="match status" value="2"/>
</dbReference>
<feature type="compositionally biased region" description="Polar residues" evidence="5">
    <location>
        <begin position="297"/>
        <end position="307"/>
    </location>
</feature>
<dbReference type="InterPro" id="IPR015943">
    <property type="entry name" value="WD40/YVTN_repeat-like_dom_sf"/>
</dbReference>
<protein>
    <submittedName>
        <fullName evidence="6">WD domain, G-beta repeat protein</fullName>
    </submittedName>
</protein>
<dbReference type="EMBL" id="KI659587">
    <property type="protein sequence ID" value="ETN79173.1"/>
    <property type="molecule type" value="Genomic_DNA"/>
</dbReference>
<dbReference type="SMART" id="SM00320">
    <property type="entry name" value="WD40"/>
    <property type="match status" value="4"/>
</dbReference>
<comment type="similarity">
    <text evidence="3">Belongs to the WD repeat cdt2 family.</text>
</comment>
<reference evidence="7" key="1">
    <citation type="journal article" date="2014" name="Nat. Genet.">
        <title>Genome of the human hookworm Necator americanus.</title>
        <authorList>
            <person name="Tang Y.T."/>
            <person name="Gao X."/>
            <person name="Rosa B.A."/>
            <person name="Abubucker S."/>
            <person name="Hallsworth-Pepin K."/>
            <person name="Martin J."/>
            <person name="Tyagi R."/>
            <person name="Heizer E."/>
            <person name="Zhang X."/>
            <person name="Bhonagiri-Palsikar V."/>
            <person name="Minx P."/>
            <person name="Warren W.C."/>
            <person name="Wang Q."/>
            <person name="Zhan B."/>
            <person name="Hotez P.J."/>
            <person name="Sternberg P.W."/>
            <person name="Dougall A."/>
            <person name="Gaze S.T."/>
            <person name="Mulvenna J."/>
            <person name="Sotillo J."/>
            <person name="Ranganathan S."/>
            <person name="Rabelo E.M."/>
            <person name="Wilson R.K."/>
            <person name="Felgner P.L."/>
            <person name="Bethony J."/>
            <person name="Hawdon J.M."/>
            <person name="Gasser R.B."/>
            <person name="Loukas A."/>
            <person name="Mitreva M."/>
        </authorList>
    </citation>
    <scope>NUCLEOTIDE SEQUENCE [LARGE SCALE GENOMIC DNA]</scope>
</reference>
<keyword evidence="2" id="KW-0833">Ubl conjugation pathway</keyword>
<evidence type="ECO:0000256" key="2">
    <source>
        <dbReference type="ARBA" id="ARBA00022786"/>
    </source>
</evidence>
<dbReference type="AlphaFoldDB" id="W2TBE0"/>
<dbReference type="PROSITE" id="PS50082">
    <property type="entry name" value="WD_REPEATS_2"/>
    <property type="match status" value="2"/>
</dbReference>
<dbReference type="KEGG" id="nai:NECAME_09938"/>
<dbReference type="GO" id="GO:0005634">
    <property type="term" value="C:nucleus"/>
    <property type="evidence" value="ECO:0007669"/>
    <property type="project" value="TreeGrafter"/>
</dbReference>
<dbReference type="PANTHER" id="PTHR22852">
    <property type="entry name" value="LETHAL 2 DENTICLELESS PROTEIN RETINOIC ACID-REGULATED NUCLEAR MATRIX-ASSOCIATED PROTEIN"/>
    <property type="match status" value="1"/>
</dbReference>
<dbReference type="GO" id="GO:0007095">
    <property type="term" value="P:mitotic G2 DNA damage checkpoint signaling"/>
    <property type="evidence" value="ECO:0007669"/>
    <property type="project" value="TreeGrafter"/>
</dbReference>
<dbReference type="InterPro" id="IPR036322">
    <property type="entry name" value="WD40_repeat_dom_sf"/>
</dbReference>
<evidence type="ECO:0000256" key="4">
    <source>
        <dbReference type="PROSITE-ProRule" id="PRU00221"/>
    </source>
</evidence>
<feature type="region of interest" description="Disordered" evidence="5">
    <location>
        <begin position="267"/>
        <end position="307"/>
    </location>
</feature>
<feature type="repeat" description="WD" evidence="4">
    <location>
        <begin position="193"/>
        <end position="233"/>
    </location>
</feature>
<name>W2TBE0_NECAM</name>
<dbReference type="OrthoDB" id="2096344at2759"/>
<dbReference type="PANTHER" id="PTHR22852:SF0">
    <property type="entry name" value="DENTICLELESS PROTEIN HOMOLOG"/>
    <property type="match status" value="1"/>
</dbReference>
<keyword evidence="4" id="KW-0853">WD repeat</keyword>
<accession>W2TBE0</accession>
<dbReference type="Gene3D" id="2.130.10.10">
    <property type="entry name" value="YVTN repeat-like/Quinoprotein amine dehydrogenase"/>
    <property type="match status" value="1"/>
</dbReference>
<dbReference type="OMA" id="CYELNES"/>
<keyword evidence="7" id="KW-1185">Reference proteome</keyword>
<proteinExistence type="inferred from homology"/>
<dbReference type="GO" id="GO:0030674">
    <property type="term" value="F:protein-macromolecule adaptor activity"/>
    <property type="evidence" value="ECO:0007669"/>
    <property type="project" value="TreeGrafter"/>
</dbReference>